<proteinExistence type="predicted"/>
<dbReference type="Pfam" id="PF12570">
    <property type="entry name" value="DUF3750"/>
    <property type="match status" value="1"/>
</dbReference>
<keyword evidence="1" id="KW-0812">Transmembrane</keyword>
<keyword evidence="1" id="KW-0472">Membrane</keyword>
<dbReference type="InterPro" id="IPR022224">
    <property type="entry name" value="DUF3750"/>
</dbReference>
<evidence type="ECO:0000313" key="2">
    <source>
        <dbReference type="EMBL" id="QZN99597.1"/>
    </source>
</evidence>
<dbReference type="Proteomes" id="UP000825701">
    <property type="component" value="Chromosome"/>
</dbReference>
<reference evidence="2" key="1">
    <citation type="submission" date="2021-08" db="EMBL/GenBank/DDBJ databases">
        <authorList>
            <person name="Zhang H."/>
            <person name="Xu M."/>
            <person name="Yu Z."/>
            <person name="Yang L."/>
            <person name="Cai Y."/>
        </authorList>
    </citation>
    <scope>NUCLEOTIDE SEQUENCE</scope>
    <source>
        <strain evidence="2">CHL1</strain>
    </source>
</reference>
<organism evidence="2 3">
    <name type="scientific">Chenggangzhangella methanolivorans</name>
    <dbReference type="NCBI Taxonomy" id="1437009"/>
    <lineage>
        <taxon>Bacteria</taxon>
        <taxon>Pseudomonadati</taxon>
        <taxon>Pseudomonadota</taxon>
        <taxon>Alphaproteobacteria</taxon>
        <taxon>Hyphomicrobiales</taxon>
        <taxon>Methylopilaceae</taxon>
        <taxon>Chenggangzhangella</taxon>
    </lineage>
</organism>
<gene>
    <name evidence="2" type="ORF">K6K41_23335</name>
</gene>
<dbReference type="KEGG" id="cmet:K6K41_23335"/>
<name>A0A9E6UHA9_9HYPH</name>
<accession>A0A9E6UHA9</accession>
<feature type="transmembrane region" description="Helical" evidence="1">
    <location>
        <begin position="12"/>
        <end position="34"/>
    </location>
</feature>
<sequence length="251" mass="27149">MESDPPVSVLRLLAIAFVLLFLAPLAVSAALYALDGEAAGWRTADRSSAGLLKPASEQQEAVVRVFAARTVRWKGIFATHCWIVVKPKGASSYTRYDYTAWGEPIRVNGFVADGRWFGRVPDVVFAADGERAERAIPQIRAAIESYKFREQSDYRAWPGPNSNTFVAAVMAAAPELDAKLPTTAVGKDYPYGGDWVALTPSKTGVRFTLGGYGGLTVGWREGLELNVLGAVFGVELRRPALNLPGLGRFGV</sequence>
<dbReference type="RefSeq" id="WP_261402687.1">
    <property type="nucleotide sequence ID" value="NZ_CP081869.1"/>
</dbReference>
<protein>
    <submittedName>
        <fullName evidence="2">DUF3750 domain-containing protein</fullName>
    </submittedName>
</protein>
<evidence type="ECO:0000256" key="1">
    <source>
        <dbReference type="SAM" id="Phobius"/>
    </source>
</evidence>
<keyword evidence="3" id="KW-1185">Reference proteome</keyword>
<dbReference type="AlphaFoldDB" id="A0A9E6UHA9"/>
<evidence type="ECO:0000313" key="3">
    <source>
        <dbReference type="Proteomes" id="UP000825701"/>
    </source>
</evidence>
<dbReference type="EMBL" id="CP081869">
    <property type="protein sequence ID" value="QZN99597.1"/>
    <property type="molecule type" value="Genomic_DNA"/>
</dbReference>
<keyword evidence="1" id="KW-1133">Transmembrane helix</keyword>